<dbReference type="Proteomes" id="UP000245086">
    <property type="component" value="Unassembled WGS sequence"/>
</dbReference>
<accession>A0A2P2EAV0</accession>
<name>A0A2P2EAV0_9PROT</name>
<dbReference type="Pfam" id="PF01497">
    <property type="entry name" value="Peripla_BP_2"/>
    <property type="match status" value="1"/>
</dbReference>
<evidence type="ECO:0000313" key="2">
    <source>
        <dbReference type="EMBL" id="GBF58190.1"/>
    </source>
</evidence>
<dbReference type="AlphaFoldDB" id="A0A2P2EAV0"/>
<proteinExistence type="predicted"/>
<evidence type="ECO:0000313" key="3">
    <source>
        <dbReference type="Proteomes" id="UP000245086"/>
    </source>
</evidence>
<dbReference type="Gene3D" id="3.40.50.1980">
    <property type="entry name" value="Nitrogenase molybdenum iron protein domain"/>
    <property type="match status" value="2"/>
</dbReference>
<dbReference type="PANTHER" id="PTHR30535">
    <property type="entry name" value="VITAMIN B12-BINDING PROTEIN"/>
    <property type="match status" value="1"/>
</dbReference>
<organism evidence="2 3">
    <name type="scientific">Candidatus Phycosocius bacilliformis</name>
    <dbReference type="NCBI Taxonomy" id="1445552"/>
    <lineage>
        <taxon>Bacteria</taxon>
        <taxon>Pseudomonadati</taxon>
        <taxon>Pseudomonadota</taxon>
        <taxon>Alphaproteobacteria</taxon>
        <taxon>Caulobacterales</taxon>
        <taxon>Caulobacterales incertae sedis</taxon>
        <taxon>Candidatus Phycosocius</taxon>
    </lineage>
</organism>
<reference evidence="2 3" key="1">
    <citation type="journal article" date="2018" name="Genome Announc.">
        <title>Draft Genome Sequence of "Candidatus Phycosocius bacilliformis," an Alphaproteobacterial Ectosymbiont of the Hydrocarbon-Producing Green Alga Botryococcus braunii.</title>
        <authorList>
            <person name="Tanabe Y."/>
            <person name="Yamaguchi H."/>
            <person name="Watanabe M.M."/>
        </authorList>
    </citation>
    <scope>NUCLEOTIDE SEQUENCE [LARGE SCALE GENOMIC DNA]</scope>
    <source>
        <strain evidence="2 3">BOTRYCO-2</strain>
    </source>
</reference>
<evidence type="ECO:0000259" key="1">
    <source>
        <dbReference type="PROSITE" id="PS50983"/>
    </source>
</evidence>
<dbReference type="InterPro" id="IPR050902">
    <property type="entry name" value="ABC_Transporter_SBP"/>
</dbReference>
<feature type="domain" description="Fe/B12 periplasmic-binding" evidence="1">
    <location>
        <begin position="27"/>
        <end position="274"/>
    </location>
</feature>
<gene>
    <name evidence="2" type="ORF">PbB2_01862</name>
</gene>
<keyword evidence="3" id="KW-1185">Reference proteome</keyword>
<dbReference type="EMBL" id="BFBR01000005">
    <property type="protein sequence ID" value="GBF58190.1"/>
    <property type="molecule type" value="Genomic_DNA"/>
</dbReference>
<dbReference type="PANTHER" id="PTHR30535:SF34">
    <property type="entry name" value="MOLYBDATE-BINDING PROTEIN MOLA"/>
    <property type="match status" value="1"/>
</dbReference>
<sequence length="282" mass="29999">MLVVAGCSLPPPPRDGLQDGRHIKPARIVSLDFCADQFVLKLADRTHIAAVSPDAEASFSYMRVAAKGLPQVRPDAEAIIALAPDLVVRTYGGGPQLAAQLEQAGIKVHQIGWGEGFDAVRTHALETAKALGEEARGADMVAEFDRRLAAIKPAQGLTALYVTPGGVTTGPGSMVDAMMARAGLTNFQATPGWSSLPLERLTEARPDILVTAFFTDQSSQQDYWSAARNPMIGDLTRSIPVVRLEGATTACGGWFMMDAMEAMAKTGREAHGQSKRLNGSMP</sequence>
<protein>
    <recommendedName>
        <fullName evidence="1">Fe/B12 periplasmic-binding domain-containing protein</fullName>
    </recommendedName>
</protein>
<dbReference type="SUPFAM" id="SSF53807">
    <property type="entry name" value="Helical backbone' metal receptor"/>
    <property type="match status" value="1"/>
</dbReference>
<dbReference type="InterPro" id="IPR002491">
    <property type="entry name" value="ABC_transptr_periplasmic_BD"/>
</dbReference>
<comment type="caution">
    <text evidence="2">The sequence shown here is derived from an EMBL/GenBank/DDBJ whole genome shotgun (WGS) entry which is preliminary data.</text>
</comment>
<dbReference type="PROSITE" id="PS50983">
    <property type="entry name" value="FE_B12_PBP"/>
    <property type="match status" value="1"/>
</dbReference>